<dbReference type="InterPro" id="IPR008979">
    <property type="entry name" value="Galactose-bd-like_sf"/>
</dbReference>
<dbReference type="PANTHER" id="PTHR42732">
    <property type="entry name" value="BETA-GALACTOSIDASE"/>
    <property type="match status" value="1"/>
</dbReference>
<dbReference type="EMBL" id="JANUGW010000014">
    <property type="protein sequence ID" value="MCS0583532.1"/>
    <property type="molecule type" value="Genomic_DNA"/>
</dbReference>
<dbReference type="PROSITE" id="PS51318">
    <property type="entry name" value="TAT"/>
    <property type="match status" value="1"/>
</dbReference>
<sequence>MSQAPSGHAGRRNFLKTLSSGALMAVVPLAGRTAPVDADAVRVDGDWAVSLDRADRGIAQAWFNKPLQQPVSVRDALPAQGLGDAVTLDTGWTASLANKAFFTAPEYAPYRAAGNVKVPFFLQPDTVYVGAAWFQREIVIPRGWAGRHAVVSLERPHWETQVWIGGRHVGRNDSLHTAHIYDLGTLAPGKYLLTIRVDNRLHTDIGSDSHGISDHTQGNWNGIAGKIELSARRPVWVDDLQVYPDVRTRRVVLKGALGNASGRAGAGRLTVTGGGAVHKIPVRWDAQGGVFETAVQFPTDAGLWDEFSPTLHTVSVKLDDGSAADVRFGFRELKTAGTQFMLNGRPLFLRGTLECCIFPQTGHPPTEIGEWRRILKIARAYGLNHLRFHSYCPPKAAFDAGDEAGFYFQIETCWANGSTTIGDGKPVDAWVMAETARVLKAYGNHPSFMLMPYGNEPGGKNHSAWLAQYVRHFAAVDTRRLWTSGSGWPELAENQYHVEQQPRIQQWGEELKSRVNARPPETVTDYRGFIVARKVPVVSHEIGQWCVYPDFDERSQYTGYLKPKNFDIFEDKLDASGLRALAPAFLHASGRLQTMLYKEDIESALRTPGMGGFQLLDLHDFPGQGTALVGVLNPFWREKGYVDAAEFSRFCGPTVVLARLPKRVFGNRDTLRAQIDVAHSGARALGASTVYWRLESSGRVLDQGEFAVAGVAQGTGVPLGAIDVKLGAIERAAKCRLVAGLRSPQLAAPVENDWDVWVYPDAPDTASPVKVVNSVAAALPLLAQGATVLLGLPPASVRPFETHPVKLGLSTIFWNTLWTQGQGPTTMGVLCDPAHAALADFPTDAHSNWQWWHVLHRAAPLRLDLLPRSVDPIVRVIDDWHTARSLGLVIEARVGTGRLIACGFELDGPPASDPVSRQLRRSLAAYAASPRFTPRTALSEEMVKALVA</sequence>
<keyword evidence="2" id="KW-1185">Reference proteome</keyword>
<comment type="caution">
    <text evidence="1">The sequence shown here is derived from an EMBL/GenBank/DDBJ whole genome shotgun (WGS) entry which is preliminary data.</text>
</comment>
<evidence type="ECO:0000313" key="1">
    <source>
        <dbReference type="EMBL" id="MCS0583532.1"/>
    </source>
</evidence>
<dbReference type="InterPro" id="IPR017853">
    <property type="entry name" value="GH"/>
</dbReference>
<dbReference type="Proteomes" id="UP001204151">
    <property type="component" value="Unassembled WGS sequence"/>
</dbReference>
<name>A0ABT1ZUE6_9BURK</name>
<dbReference type="Gene3D" id="3.20.20.80">
    <property type="entry name" value="Glycosidases"/>
    <property type="match status" value="1"/>
</dbReference>
<evidence type="ECO:0000313" key="2">
    <source>
        <dbReference type="Proteomes" id="UP001204151"/>
    </source>
</evidence>
<dbReference type="RefSeq" id="WP_258818118.1">
    <property type="nucleotide sequence ID" value="NZ_JANUGW010000014.1"/>
</dbReference>
<dbReference type="Gene3D" id="2.60.120.260">
    <property type="entry name" value="Galactose-binding domain-like"/>
    <property type="match status" value="1"/>
</dbReference>
<gene>
    <name evidence="1" type="ORF">NX784_18225</name>
</gene>
<accession>A0ABT1ZUE6</accession>
<dbReference type="InterPro" id="IPR006311">
    <property type="entry name" value="TAT_signal"/>
</dbReference>
<dbReference type="SUPFAM" id="SSF51445">
    <property type="entry name" value="(Trans)glycosidases"/>
    <property type="match status" value="1"/>
</dbReference>
<dbReference type="InterPro" id="IPR051913">
    <property type="entry name" value="GH2_Domain-Containing"/>
</dbReference>
<proteinExistence type="predicted"/>
<evidence type="ECO:0008006" key="3">
    <source>
        <dbReference type="Google" id="ProtNLM"/>
    </source>
</evidence>
<reference evidence="1 2" key="1">
    <citation type="submission" date="2022-08" db="EMBL/GenBank/DDBJ databases">
        <title>Reclassification of Massilia species as members of the genera Telluria, Duganella, Pseudoduganella, Mokoshia gen. nov. and Zemynaea gen. nov. using orthogonal and non-orthogonal genome-based approaches.</title>
        <authorList>
            <person name="Bowman J.P."/>
        </authorList>
    </citation>
    <scope>NUCLEOTIDE SEQUENCE [LARGE SCALE GENOMIC DNA]</scope>
    <source>
        <strain evidence="1 2">JCM 31316</strain>
    </source>
</reference>
<organism evidence="1 2">
    <name type="scientific">Massilia pinisoli</name>
    <dbReference type="NCBI Taxonomy" id="1772194"/>
    <lineage>
        <taxon>Bacteria</taxon>
        <taxon>Pseudomonadati</taxon>
        <taxon>Pseudomonadota</taxon>
        <taxon>Betaproteobacteria</taxon>
        <taxon>Burkholderiales</taxon>
        <taxon>Oxalobacteraceae</taxon>
        <taxon>Telluria group</taxon>
        <taxon>Massilia</taxon>
    </lineage>
</organism>
<dbReference type="PANTHER" id="PTHR42732:SF1">
    <property type="entry name" value="BETA-MANNOSIDASE"/>
    <property type="match status" value="1"/>
</dbReference>
<dbReference type="SUPFAM" id="SSF49785">
    <property type="entry name" value="Galactose-binding domain-like"/>
    <property type="match status" value="1"/>
</dbReference>
<protein>
    <recommendedName>
        <fullName evidence="3">Beta-glucuronidase</fullName>
    </recommendedName>
</protein>